<sequence>MMDSRSFSTSKFPPLVFSDHSQLALSFHGKPPYTQYIRERERERFRETAPARLASRCLGGCRPIDAFIKRN</sequence>
<dbReference type="Gramene" id="KCW62644">
    <property type="protein sequence ID" value="KCW62644"/>
    <property type="gene ID" value="EUGRSUZ_G00177"/>
</dbReference>
<proteinExistence type="predicted"/>
<reference evidence="1" key="1">
    <citation type="submission" date="2013-07" db="EMBL/GenBank/DDBJ databases">
        <title>The genome of Eucalyptus grandis.</title>
        <authorList>
            <person name="Schmutz J."/>
            <person name="Hayes R."/>
            <person name="Myburg A."/>
            <person name="Tuskan G."/>
            <person name="Grattapaglia D."/>
            <person name="Rokhsar D.S."/>
        </authorList>
    </citation>
    <scope>NUCLEOTIDE SEQUENCE</scope>
    <source>
        <tissue evidence="1">Leaf extractions</tissue>
    </source>
</reference>
<dbReference type="InParanoid" id="A0A059B9C8"/>
<name>A0A059B9C8_EUCGR</name>
<accession>A0A059B9C8</accession>
<gene>
    <name evidence="1" type="ORF">EUGRSUZ_G00177</name>
</gene>
<organism evidence="1">
    <name type="scientific">Eucalyptus grandis</name>
    <name type="common">Flooded gum</name>
    <dbReference type="NCBI Taxonomy" id="71139"/>
    <lineage>
        <taxon>Eukaryota</taxon>
        <taxon>Viridiplantae</taxon>
        <taxon>Streptophyta</taxon>
        <taxon>Embryophyta</taxon>
        <taxon>Tracheophyta</taxon>
        <taxon>Spermatophyta</taxon>
        <taxon>Magnoliopsida</taxon>
        <taxon>eudicotyledons</taxon>
        <taxon>Gunneridae</taxon>
        <taxon>Pentapetalae</taxon>
        <taxon>rosids</taxon>
        <taxon>malvids</taxon>
        <taxon>Myrtales</taxon>
        <taxon>Myrtaceae</taxon>
        <taxon>Myrtoideae</taxon>
        <taxon>Eucalypteae</taxon>
        <taxon>Eucalyptus</taxon>
    </lineage>
</organism>
<evidence type="ECO:0000313" key="1">
    <source>
        <dbReference type="EMBL" id="KCW62644.1"/>
    </source>
</evidence>
<dbReference type="AlphaFoldDB" id="A0A059B9C8"/>
<protein>
    <submittedName>
        <fullName evidence="1">Uncharacterized protein</fullName>
    </submittedName>
</protein>
<dbReference type="EMBL" id="KK198759">
    <property type="protein sequence ID" value="KCW62644.1"/>
    <property type="molecule type" value="Genomic_DNA"/>
</dbReference>